<feature type="compositionally biased region" description="Basic and acidic residues" evidence="1">
    <location>
        <begin position="48"/>
        <end position="73"/>
    </location>
</feature>
<gene>
    <name evidence="2" type="ORF">QQF64_025555</name>
</gene>
<evidence type="ECO:0000313" key="2">
    <source>
        <dbReference type="EMBL" id="KAL1278882.1"/>
    </source>
</evidence>
<feature type="region of interest" description="Disordered" evidence="1">
    <location>
        <begin position="23"/>
        <end position="73"/>
    </location>
</feature>
<reference evidence="2 3" key="1">
    <citation type="submission" date="2023-09" db="EMBL/GenBank/DDBJ databases">
        <authorList>
            <person name="Wang M."/>
        </authorList>
    </citation>
    <scope>NUCLEOTIDE SEQUENCE [LARGE SCALE GENOMIC DNA]</scope>
    <source>
        <strain evidence="2">GT-2023</strain>
        <tissue evidence="2">Liver</tissue>
    </source>
</reference>
<organism evidence="2 3">
    <name type="scientific">Cirrhinus molitorella</name>
    <name type="common">mud carp</name>
    <dbReference type="NCBI Taxonomy" id="172907"/>
    <lineage>
        <taxon>Eukaryota</taxon>
        <taxon>Metazoa</taxon>
        <taxon>Chordata</taxon>
        <taxon>Craniata</taxon>
        <taxon>Vertebrata</taxon>
        <taxon>Euteleostomi</taxon>
        <taxon>Actinopterygii</taxon>
        <taxon>Neopterygii</taxon>
        <taxon>Teleostei</taxon>
        <taxon>Ostariophysi</taxon>
        <taxon>Cypriniformes</taxon>
        <taxon>Cyprinidae</taxon>
        <taxon>Labeoninae</taxon>
        <taxon>Labeonini</taxon>
        <taxon>Cirrhinus</taxon>
    </lineage>
</organism>
<sequence length="73" mass="8282">MKRFLYSQGVCEGCNLLSEVVRRVSPSSSSSDEELQSGNMDSTGMRECVWENERKGGEAHKERERENDWSVAP</sequence>
<protein>
    <submittedName>
        <fullName evidence="2">Uncharacterized protein</fullName>
    </submittedName>
</protein>
<name>A0ABR3NPE3_9TELE</name>
<dbReference type="Proteomes" id="UP001558613">
    <property type="component" value="Unassembled WGS sequence"/>
</dbReference>
<comment type="caution">
    <text evidence="2">The sequence shown here is derived from an EMBL/GenBank/DDBJ whole genome shotgun (WGS) entry which is preliminary data.</text>
</comment>
<proteinExistence type="predicted"/>
<evidence type="ECO:0000256" key="1">
    <source>
        <dbReference type="SAM" id="MobiDB-lite"/>
    </source>
</evidence>
<keyword evidence="3" id="KW-1185">Reference proteome</keyword>
<evidence type="ECO:0000313" key="3">
    <source>
        <dbReference type="Proteomes" id="UP001558613"/>
    </source>
</evidence>
<accession>A0ABR3NPE3</accession>
<dbReference type="EMBL" id="JAYMGO010000003">
    <property type="protein sequence ID" value="KAL1278882.1"/>
    <property type="molecule type" value="Genomic_DNA"/>
</dbReference>